<accession>A0A1H3AL86</accession>
<proteinExistence type="predicted"/>
<organism evidence="1 2">
    <name type="scientific">Roseicitreum antarcticum</name>
    <dbReference type="NCBI Taxonomy" id="564137"/>
    <lineage>
        <taxon>Bacteria</taxon>
        <taxon>Pseudomonadati</taxon>
        <taxon>Pseudomonadota</taxon>
        <taxon>Alphaproteobacteria</taxon>
        <taxon>Rhodobacterales</taxon>
        <taxon>Paracoccaceae</taxon>
        <taxon>Roseicitreum</taxon>
    </lineage>
</organism>
<evidence type="ECO:0000313" key="1">
    <source>
        <dbReference type="EMBL" id="SDX30472.1"/>
    </source>
</evidence>
<sequence>MSQDPGPHTSVSETSISLTAHTALHQIDPADWDACACPEAATGAGPAHDPFTTYRFLRALEDSRSVGAGTGWQPQYLVARDGERVIAVAPMYAKGHSQGEYIFDHMFADAYQRAGGRYYPKLQCAVPFTPATGRRFLTLPGCEDLGTEALLQGMAQIAEDNKLSSAHVTFCTEAEAARGVAAGYLHRVTQQFHWENPGIDSFDGFLGTLSSRKRKAIRKERATANAFGGTIHALTGDAIQPEHWDAFWQFYQDTGARKWGTPYLTRAFFKLAQERLRDDILLVLAERDGEWVAGALNFIGRDTLFGRYWGCVEDHPCLHFELCYYRAIDFALEHGLSRVEAGAQGAHKLARGYLPRPVHSLHWFPNPNFHAAVAQYLEEERAAIDEEIEVLTSYGPFRKTMQED</sequence>
<reference evidence="1 2" key="1">
    <citation type="submission" date="2016-10" db="EMBL/GenBank/DDBJ databases">
        <authorList>
            <person name="de Groot N.N."/>
        </authorList>
    </citation>
    <scope>NUCLEOTIDE SEQUENCE [LARGE SCALE GENOMIC DNA]</scope>
    <source>
        <strain evidence="1 2">CGMCC 1.8894</strain>
    </source>
</reference>
<dbReference type="STRING" id="564137.SAMN04488238_10746"/>
<dbReference type="Pfam" id="PF04339">
    <property type="entry name" value="FemAB_like"/>
    <property type="match status" value="1"/>
</dbReference>
<dbReference type="EMBL" id="FNOM01000007">
    <property type="protein sequence ID" value="SDX30472.1"/>
    <property type="molecule type" value="Genomic_DNA"/>
</dbReference>
<dbReference type="SUPFAM" id="SSF55729">
    <property type="entry name" value="Acyl-CoA N-acyltransferases (Nat)"/>
    <property type="match status" value="1"/>
</dbReference>
<protein>
    <submittedName>
        <fullName evidence="1">Uncharacterized protein</fullName>
    </submittedName>
</protein>
<gene>
    <name evidence="1" type="ORF">SAMN04488238_10746</name>
</gene>
<dbReference type="OrthoDB" id="9776898at2"/>
<dbReference type="AlphaFoldDB" id="A0A1H3AL86"/>
<dbReference type="RefSeq" id="WP_092890077.1">
    <property type="nucleotide sequence ID" value="NZ_CP061498.1"/>
</dbReference>
<dbReference type="PANTHER" id="PTHR47017">
    <property type="entry name" value="ACYL-COA"/>
    <property type="match status" value="1"/>
</dbReference>
<keyword evidence="2" id="KW-1185">Reference proteome</keyword>
<dbReference type="Gene3D" id="3.40.630.30">
    <property type="match status" value="1"/>
</dbReference>
<dbReference type="InterPro" id="IPR007434">
    <property type="entry name" value="FemAB-like"/>
</dbReference>
<dbReference type="InterPro" id="IPR016181">
    <property type="entry name" value="Acyl_CoA_acyltransferase"/>
</dbReference>
<evidence type="ECO:0000313" key="2">
    <source>
        <dbReference type="Proteomes" id="UP000198539"/>
    </source>
</evidence>
<name>A0A1H3AL86_9RHOB</name>
<dbReference type="PANTHER" id="PTHR47017:SF1">
    <property type="entry name" value="ACYL-COA"/>
    <property type="match status" value="1"/>
</dbReference>
<dbReference type="Proteomes" id="UP000198539">
    <property type="component" value="Unassembled WGS sequence"/>
</dbReference>